<reference evidence="1" key="2">
    <citation type="journal article" date="2015" name="Fish Shellfish Immunol.">
        <title>Early steps in the European eel (Anguilla anguilla)-Vibrio vulnificus interaction in the gills: Role of the RtxA13 toxin.</title>
        <authorList>
            <person name="Callol A."/>
            <person name="Pajuelo D."/>
            <person name="Ebbesson L."/>
            <person name="Teles M."/>
            <person name="MacKenzie S."/>
            <person name="Amaro C."/>
        </authorList>
    </citation>
    <scope>NUCLEOTIDE SEQUENCE</scope>
</reference>
<accession>A0A0E9SN37</accession>
<organism evidence="1">
    <name type="scientific">Anguilla anguilla</name>
    <name type="common">European freshwater eel</name>
    <name type="synonym">Muraena anguilla</name>
    <dbReference type="NCBI Taxonomy" id="7936"/>
    <lineage>
        <taxon>Eukaryota</taxon>
        <taxon>Metazoa</taxon>
        <taxon>Chordata</taxon>
        <taxon>Craniata</taxon>
        <taxon>Vertebrata</taxon>
        <taxon>Euteleostomi</taxon>
        <taxon>Actinopterygii</taxon>
        <taxon>Neopterygii</taxon>
        <taxon>Teleostei</taxon>
        <taxon>Anguilliformes</taxon>
        <taxon>Anguillidae</taxon>
        <taxon>Anguilla</taxon>
    </lineage>
</organism>
<name>A0A0E9SN37_ANGAN</name>
<proteinExistence type="predicted"/>
<reference evidence="1" key="1">
    <citation type="submission" date="2014-11" db="EMBL/GenBank/DDBJ databases">
        <authorList>
            <person name="Amaro Gonzalez C."/>
        </authorList>
    </citation>
    <scope>NUCLEOTIDE SEQUENCE</scope>
</reference>
<sequence length="15" mass="1861">MGICTQLKWKLKFHK</sequence>
<dbReference type="EMBL" id="GBXM01066654">
    <property type="protein sequence ID" value="JAH41923.1"/>
    <property type="molecule type" value="Transcribed_RNA"/>
</dbReference>
<protein>
    <submittedName>
        <fullName evidence="1">Uncharacterized protein</fullName>
    </submittedName>
</protein>
<evidence type="ECO:0000313" key="1">
    <source>
        <dbReference type="EMBL" id="JAH41923.1"/>
    </source>
</evidence>